<name>H1ZYU1_9ACTN</name>
<dbReference type="SUPFAM" id="SSF56801">
    <property type="entry name" value="Acetyl-CoA synthetase-like"/>
    <property type="match status" value="1"/>
</dbReference>
<dbReference type="InterPro" id="IPR000873">
    <property type="entry name" value="AMP-dep_synth/lig_dom"/>
</dbReference>
<dbReference type="Pfam" id="PF00550">
    <property type="entry name" value="PP-binding"/>
    <property type="match status" value="1"/>
</dbReference>
<dbReference type="GO" id="GO:0005829">
    <property type="term" value="C:cytosol"/>
    <property type="evidence" value="ECO:0007669"/>
    <property type="project" value="TreeGrafter"/>
</dbReference>
<feature type="region of interest" description="Disordered" evidence="4">
    <location>
        <begin position="1"/>
        <end position="21"/>
    </location>
</feature>
<proteinExistence type="predicted"/>
<organism evidence="6">
    <name type="scientific">Streptomyces sp. CS40</name>
    <dbReference type="NCBI Taxonomy" id="1068630"/>
    <lineage>
        <taxon>Bacteria</taxon>
        <taxon>Bacillati</taxon>
        <taxon>Actinomycetota</taxon>
        <taxon>Actinomycetes</taxon>
        <taxon>Kitasatosporales</taxon>
        <taxon>Streptomycetaceae</taxon>
        <taxon>Streptomyces</taxon>
    </lineage>
</organism>
<evidence type="ECO:0000259" key="5">
    <source>
        <dbReference type="PROSITE" id="PS50075"/>
    </source>
</evidence>
<dbReference type="SUPFAM" id="SSF52777">
    <property type="entry name" value="CoA-dependent acyltransferases"/>
    <property type="match status" value="2"/>
</dbReference>
<dbReference type="InterPro" id="IPR023213">
    <property type="entry name" value="CAT-like_dom_sf"/>
</dbReference>
<dbReference type="InterPro" id="IPR025110">
    <property type="entry name" value="AMP-bd_C"/>
</dbReference>
<dbReference type="GO" id="GO:0044550">
    <property type="term" value="P:secondary metabolite biosynthetic process"/>
    <property type="evidence" value="ECO:0007669"/>
    <property type="project" value="TreeGrafter"/>
</dbReference>
<dbReference type="AlphaFoldDB" id="H1ZYU1"/>
<dbReference type="InterPro" id="IPR045851">
    <property type="entry name" value="AMP-bd_C_sf"/>
</dbReference>
<sequence>MTATGDRRMATTADGTVMTDNGATKRPVRDIADIYELSPIQQGLLYEQLAQPGLGIYVEQLGLEFSGTMHPEHFERAWQLVVDRHPILRTSFHWRKDGSAVQVVHGSARLPLETLDWRDLDERTQEERLRASLDAERAEGFDLTDVPLMRSTLIRRGDERWTFSWRFSHLLMDGWSFTLAIQDFIDHYRVLCRGGRPTLSPGRSYRDYLSWWRDRDPEEAREFWREELADYRPVEQVHLGGTGIPEGEPTHAHFERILGDLAPRLTALARAEQLTLATLAQGAWFIVLGRFLGRTDLACGITMAHRPPDLVGSQDILGPMIATLPLRRRLDPAMHLRSWLREFGKHGIEASGHSAVPLTEMQALLGTDSAIPILQSSVSYENVPMPDFDLADVGAEMTELVYDGRPHFPITMVIMPGADMPLRVVHDRRKVSDEVAERFAGEVVSVLTQMIERPDVTLGELTFLSTPQPGNTPLTEPDAESLHETFRRHARLRPDATAVRCGGRALTYRELDAYSDRIAATLRARCPGVTRVGLCLPRSIELVAAMIGVFKAGAAYVPLDPEYPADRLADMLADSAAELVLTDGAPADALTAGKAGLVTLPEMDGEPDHNAPPPVPADPDAPAYLLYTSGSTGRPKGVPITHRNVQSLLAAGREVFGFTAEDVWTFAHSFAFDYSVWEIWGALGNGASLVVVDHETGRDPRALARLIAEERVTVLSETPALFEHLVPELADDTSLRRVFLGGDRLDPAILRPWFARFGDRDGAGRETTGRAPAPGIELYNLYGVTEATVVSTYHRVREEDVRAGRPVPIGRALPNQRVYLLGEDDRPVPVGATGQLCVAGHAVASGYHDRDGLTAERFGSDPSAGPSSAAFPLYRTGDLATATPDGEVHFLGRADTQVKVRGFRVEPGEIEAALRETPGVRSATVTVHGSGTARRLVGYAVPEDPDAVLTAGPVPTEPLREHLRTRLPEHMVPAAVYWIDRIPTTPGGKVDVAALPVPDAGGTDRNTAPMTEAERLLAGLLTEVLQVPDVGADDTLGALGLDSLGAMRLAARLRGAYALDLAVSDLPATRTVAELARAVEAARPVAGEGAR</sequence>
<dbReference type="GO" id="GO:0017000">
    <property type="term" value="P:antibiotic biosynthetic process"/>
    <property type="evidence" value="ECO:0007669"/>
    <property type="project" value="UniProtKB-ARBA"/>
</dbReference>
<dbReference type="PANTHER" id="PTHR45527">
    <property type="entry name" value="NONRIBOSOMAL PEPTIDE SYNTHETASE"/>
    <property type="match status" value="1"/>
</dbReference>
<evidence type="ECO:0000256" key="1">
    <source>
        <dbReference type="ARBA" id="ARBA00001957"/>
    </source>
</evidence>
<dbReference type="Pfam" id="PF13193">
    <property type="entry name" value="AMP-binding_C"/>
    <property type="match status" value="1"/>
</dbReference>
<dbReference type="InterPro" id="IPR006162">
    <property type="entry name" value="Ppantetheine_attach_site"/>
</dbReference>
<dbReference type="Pfam" id="PF00501">
    <property type="entry name" value="AMP-binding"/>
    <property type="match status" value="1"/>
</dbReference>
<keyword evidence="3" id="KW-0597">Phosphoprotein</keyword>
<dbReference type="GO" id="GO:0031177">
    <property type="term" value="F:phosphopantetheine binding"/>
    <property type="evidence" value="ECO:0007669"/>
    <property type="project" value="InterPro"/>
</dbReference>
<dbReference type="Gene3D" id="3.30.559.10">
    <property type="entry name" value="Chloramphenicol acetyltransferase-like domain"/>
    <property type="match status" value="1"/>
</dbReference>
<dbReference type="GO" id="GO:0043041">
    <property type="term" value="P:amino acid activation for nonribosomal peptide biosynthetic process"/>
    <property type="evidence" value="ECO:0007669"/>
    <property type="project" value="TreeGrafter"/>
</dbReference>
<dbReference type="InterPro" id="IPR036736">
    <property type="entry name" value="ACP-like_sf"/>
</dbReference>
<dbReference type="GO" id="GO:0003824">
    <property type="term" value="F:catalytic activity"/>
    <property type="evidence" value="ECO:0007669"/>
    <property type="project" value="InterPro"/>
</dbReference>
<accession>H1ZYU1</accession>
<evidence type="ECO:0000256" key="2">
    <source>
        <dbReference type="ARBA" id="ARBA00022450"/>
    </source>
</evidence>
<evidence type="ECO:0000256" key="3">
    <source>
        <dbReference type="ARBA" id="ARBA00022553"/>
    </source>
</evidence>
<reference evidence="6" key="1">
    <citation type="submission" date="2011-07" db="EMBL/GenBank/DDBJ databases">
        <authorList>
            <person name="Garcia Llorente I."/>
        </authorList>
    </citation>
    <scope>NUCLEOTIDE SEQUENCE</scope>
    <source>
        <strain evidence="6">CS40</strain>
    </source>
</reference>
<dbReference type="InterPro" id="IPR042099">
    <property type="entry name" value="ANL_N_sf"/>
</dbReference>
<evidence type="ECO:0000313" key="6">
    <source>
        <dbReference type="EMBL" id="CCC55922.1"/>
    </source>
</evidence>
<evidence type="ECO:0000256" key="4">
    <source>
        <dbReference type="SAM" id="MobiDB-lite"/>
    </source>
</evidence>
<protein>
    <submittedName>
        <fullName evidence="6">Putative non-ribosomal peptide synthetase</fullName>
    </submittedName>
</protein>
<dbReference type="InterPro" id="IPR001242">
    <property type="entry name" value="Condensation_dom"/>
</dbReference>
<dbReference type="InterPro" id="IPR020806">
    <property type="entry name" value="PKS_PP-bd"/>
</dbReference>
<dbReference type="SUPFAM" id="SSF47336">
    <property type="entry name" value="ACP-like"/>
    <property type="match status" value="1"/>
</dbReference>
<reference evidence="6" key="2">
    <citation type="journal article" date="2012" name="Chem. Biol.">
        <title>Elucidating the biosynthetic pathway for the hybrid polyketide-nonribosomal peptide collismycin A: unusual mechanism for the formation of the 2,2.-bipyridyl ring.</title>
        <authorList>
            <person name="Garcia I."/>
            <person name="Vior N.M."/>
            <person name="Brana A.F."/>
            <person name="Sabin J.G."/>
            <person name="Rohr J."/>
            <person name="Moris F."/>
            <person name="Mendez C."/>
            <person name="Salas J.A."/>
        </authorList>
    </citation>
    <scope>NUCLEOTIDE SEQUENCE</scope>
    <source>
        <strain evidence="6">CS40</strain>
    </source>
</reference>
<keyword evidence="2" id="KW-0596">Phosphopantetheine</keyword>
<dbReference type="InterPro" id="IPR010071">
    <property type="entry name" value="AA_adenyl_dom"/>
</dbReference>
<dbReference type="SMART" id="SM00823">
    <property type="entry name" value="PKS_PP"/>
    <property type="match status" value="1"/>
</dbReference>
<dbReference type="Pfam" id="PF00668">
    <property type="entry name" value="Condensation"/>
    <property type="match status" value="1"/>
</dbReference>
<dbReference type="FunFam" id="3.40.50.980:FF:000001">
    <property type="entry name" value="Non-ribosomal peptide synthetase"/>
    <property type="match status" value="1"/>
</dbReference>
<dbReference type="FunFam" id="3.40.50.12780:FF:000012">
    <property type="entry name" value="Non-ribosomal peptide synthetase"/>
    <property type="match status" value="1"/>
</dbReference>
<dbReference type="PROSITE" id="PS00012">
    <property type="entry name" value="PHOSPHOPANTETHEINE"/>
    <property type="match status" value="1"/>
</dbReference>
<dbReference type="PROSITE" id="PS00455">
    <property type="entry name" value="AMP_BINDING"/>
    <property type="match status" value="1"/>
</dbReference>
<dbReference type="CDD" id="cd05930">
    <property type="entry name" value="A_NRPS"/>
    <property type="match status" value="1"/>
</dbReference>
<dbReference type="EMBL" id="HE575208">
    <property type="protein sequence ID" value="CCC55922.1"/>
    <property type="molecule type" value="Genomic_DNA"/>
</dbReference>
<dbReference type="PANTHER" id="PTHR45527:SF1">
    <property type="entry name" value="FATTY ACID SYNTHASE"/>
    <property type="match status" value="1"/>
</dbReference>
<dbReference type="InterPro" id="IPR020845">
    <property type="entry name" value="AMP-binding_CS"/>
</dbReference>
<feature type="domain" description="Carrier" evidence="5">
    <location>
        <begin position="1008"/>
        <end position="1083"/>
    </location>
</feature>
<dbReference type="Gene3D" id="3.40.50.12780">
    <property type="entry name" value="N-terminal domain of ligase-like"/>
    <property type="match status" value="1"/>
</dbReference>
<dbReference type="NCBIfam" id="TIGR01733">
    <property type="entry name" value="AA-adenyl-dom"/>
    <property type="match status" value="1"/>
</dbReference>
<gene>
    <name evidence="6" type="primary">clmN2</name>
</gene>
<dbReference type="GO" id="GO:0008610">
    <property type="term" value="P:lipid biosynthetic process"/>
    <property type="evidence" value="ECO:0007669"/>
    <property type="project" value="UniProtKB-ARBA"/>
</dbReference>
<dbReference type="Gene3D" id="3.30.559.30">
    <property type="entry name" value="Nonribosomal peptide synthetase, condensation domain"/>
    <property type="match status" value="1"/>
</dbReference>
<dbReference type="Gene3D" id="3.30.300.30">
    <property type="match status" value="1"/>
</dbReference>
<dbReference type="PROSITE" id="PS50075">
    <property type="entry name" value="CARRIER"/>
    <property type="match status" value="1"/>
</dbReference>
<dbReference type="Gene3D" id="1.10.1200.10">
    <property type="entry name" value="ACP-like"/>
    <property type="match status" value="1"/>
</dbReference>
<dbReference type="InterPro" id="IPR009081">
    <property type="entry name" value="PP-bd_ACP"/>
</dbReference>
<comment type="cofactor">
    <cofactor evidence="1">
        <name>pantetheine 4'-phosphate</name>
        <dbReference type="ChEBI" id="CHEBI:47942"/>
    </cofactor>
</comment>